<feature type="region of interest" description="Disordered" evidence="1">
    <location>
        <begin position="1"/>
        <end position="60"/>
    </location>
</feature>
<accession>A0A9P9FL75</accession>
<evidence type="ECO:0000256" key="1">
    <source>
        <dbReference type="SAM" id="MobiDB-lite"/>
    </source>
</evidence>
<comment type="caution">
    <text evidence="2">The sequence shown here is derived from an EMBL/GenBank/DDBJ whole genome shotgun (WGS) entry which is preliminary data.</text>
</comment>
<evidence type="ECO:0008006" key="4">
    <source>
        <dbReference type="Google" id="ProtNLM"/>
    </source>
</evidence>
<name>A0A9P9FL75_9HYPO</name>
<protein>
    <recommendedName>
        <fullName evidence="4">BTB domain-containing protein</fullName>
    </recommendedName>
</protein>
<organism evidence="2 3">
    <name type="scientific">Dactylonectria estremocensis</name>
    <dbReference type="NCBI Taxonomy" id="1079267"/>
    <lineage>
        <taxon>Eukaryota</taxon>
        <taxon>Fungi</taxon>
        <taxon>Dikarya</taxon>
        <taxon>Ascomycota</taxon>
        <taxon>Pezizomycotina</taxon>
        <taxon>Sordariomycetes</taxon>
        <taxon>Hypocreomycetidae</taxon>
        <taxon>Hypocreales</taxon>
        <taxon>Nectriaceae</taxon>
        <taxon>Dactylonectria</taxon>
    </lineage>
</organism>
<evidence type="ECO:0000313" key="3">
    <source>
        <dbReference type="Proteomes" id="UP000717696"/>
    </source>
</evidence>
<reference evidence="2" key="1">
    <citation type="journal article" date="2021" name="Nat. Commun.">
        <title>Genetic determinants of endophytism in the Arabidopsis root mycobiome.</title>
        <authorList>
            <person name="Mesny F."/>
            <person name="Miyauchi S."/>
            <person name="Thiergart T."/>
            <person name="Pickel B."/>
            <person name="Atanasova L."/>
            <person name="Karlsson M."/>
            <person name="Huettel B."/>
            <person name="Barry K.W."/>
            <person name="Haridas S."/>
            <person name="Chen C."/>
            <person name="Bauer D."/>
            <person name="Andreopoulos W."/>
            <person name="Pangilinan J."/>
            <person name="LaButti K."/>
            <person name="Riley R."/>
            <person name="Lipzen A."/>
            <person name="Clum A."/>
            <person name="Drula E."/>
            <person name="Henrissat B."/>
            <person name="Kohler A."/>
            <person name="Grigoriev I.V."/>
            <person name="Martin F.M."/>
            <person name="Hacquard S."/>
        </authorList>
    </citation>
    <scope>NUCLEOTIDE SEQUENCE</scope>
    <source>
        <strain evidence="2">MPI-CAGE-AT-0021</strain>
    </source>
</reference>
<dbReference type="EMBL" id="JAGMUU010000001">
    <property type="protein sequence ID" value="KAH7163499.1"/>
    <property type="molecule type" value="Genomic_DNA"/>
</dbReference>
<evidence type="ECO:0000313" key="2">
    <source>
        <dbReference type="EMBL" id="KAH7163499.1"/>
    </source>
</evidence>
<dbReference type="Proteomes" id="UP000717696">
    <property type="component" value="Unassembled WGS sequence"/>
</dbReference>
<sequence length="379" mass="42855">MAITTIEIDPQGDTLIVLPHPPESSDSNTPIETENAEPPLSPSGHDPKDSPCPENDGETTHFKVSKKHLAVASPRARTMFAGGFKESLPQEDGFLHWNFEPIFDPKAFLIIMNIIHGKTRSLPQQVTFEMLAYISTIVDDLQCHDAVWFFAKRWLNDIPKDIPDVICQDLVRWILISVVFDEQMSFTQSTRIAIIESEDVMPTFNLPILPRITDLIDSTRQNILEQIINHIHDIMTKLCRKEAGCDFGCRSMMLGALIQEMNSALLFSPRPSKPFPGLSVRSTIESLQALDSPDYFCPGQKRPYSGHDESWDYCSGYKPSAYQTTKQKRIMKGENQTVDIPRTLLHHTCSLGDLIAPKMDQLHRGIKGLELFAYGRKNF</sequence>
<dbReference type="AlphaFoldDB" id="A0A9P9FL75"/>
<keyword evidence="3" id="KW-1185">Reference proteome</keyword>
<gene>
    <name evidence="2" type="ORF">B0J13DRAFT_38090</name>
</gene>
<dbReference type="OrthoDB" id="5326346at2759"/>
<proteinExistence type="predicted"/>